<dbReference type="RefSeq" id="WP_100619002.1">
    <property type="nucleotide sequence ID" value="NZ_CP024932.1"/>
</dbReference>
<accession>A0ABC8CKQ4</accession>
<evidence type="ECO:0000313" key="1">
    <source>
        <dbReference type="EMBL" id="ATZ08641.1"/>
    </source>
</evidence>
<organism evidence="1 2">
    <name type="scientific">Corynebacterium striatum</name>
    <dbReference type="NCBI Taxonomy" id="43770"/>
    <lineage>
        <taxon>Bacteria</taxon>
        <taxon>Bacillati</taxon>
        <taxon>Actinomycetota</taxon>
        <taxon>Actinomycetes</taxon>
        <taxon>Mycobacteriales</taxon>
        <taxon>Corynebacteriaceae</taxon>
        <taxon>Corynebacterium</taxon>
    </lineage>
</organism>
<dbReference type="EMBL" id="CP024932">
    <property type="protein sequence ID" value="ATZ08641.1"/>
    <property type="molecule type" value="Genomic_DNA"/>
</dbReference>
<name>A0ABC8CKQ4_CORST</name>
<reference evidence="1 2" key="1">
    <citation type="submission" date="2017-11" db="EMBL/GenBank/DDBJ databases">
        <title>Whole genome sequencing of cultured pathogen.</title>
        <authorList>
            <person name="Hoffmann M."/>
            <person name="Sanchez M."/>
            <person name="Timme R."/>
            <person name="Nudel K."/>
            <person name="Bry L."/>
        </authorList>
    </citation>
    <scope>NUCLEOTIDE SEQUENCE [LARGE SCALE GENOMIC DNA]</scope>
    <source>
        <strain evidence="1 2">216</strain>
    </source>
</reference>
<gene>
    <name evidence="1" type="ORF">A9D01_07670</name>
</gene>
<evidence type="ECO:0000313" key="2">
    <source>
        <dbReference type="Proteomes" id="UP000231994"/>
    </source>
</evidence>
<protein>
    <submittedName>
        <fullName evidence="1">Uncharacterized protein</fullName>
    </submittedName>
</protein>
<proteinExistence type="predicted"/>
<sequence>MRIDLTVTPQTKTLTPSGYLTKEEAAHVIRDWNAYGNTTPQDTNGTWTVGFIHFIDGEAQVTSILTIPRSVEREAATVGHRRFFVIDGGATATNPPRSTGPLAMVA</sequence>
<dbReference type="AlphaFoldDB" id="A0ABC8CKQ4"/>
<dbReference type="Proteomes" id="UP000231994">
    <property type="component" value="Chromosome"/>
</dbReference>